<gene>
    <name evidence="1" type="ORF">BECKLPF1236A_GA0070988_100761</name>
    <name evidence="2" type="ORF">BECKLPF1236C_GA0070990_100761</name>
</gene>
<dbReference type="EMBL" id="CAADFM010000076">
    <property type="protein sequence ID" value="VFK12786.1"/>
    <property type="molecule type" value="Genomic_DNA"/>
</dbReference>
<proteinExistence type="predicted"/>
<protein>
    <submittedName>
        <fullName evidence="2">Uncharacterized protein</fullName>
    </submittedName>
</protein>
<reference evidence="2" key="1">
    <citation type="submission" date="2019-02" db="EMBL/GenBank/DDBJ databases">
        <authorList>
            <person name="Gruber-Vodicka R. H."/>
            <person name="Seah K. B. B."/>
        </authorList>
    </citation>
    <scope>NUCLEOTIDE SEQUENCE</scope>
    <source>
        <strain evidence="1">BECK_S312</strain>
        <strain evidence="2">BECK_S426</strain>
    </source>
</reference>
<name>A0A450XHX4_9GAMM</name>
<evidence type="ECO:0000313" key="2">
    <source>
        <dbReference type="EMBL" id="VFK28902.1"/>
    </source>
</evidence>
<sequence>MIRLAVTTILICIVSLTGGCEHTPVRPPNGNGDTQIPQGKNSLDDVITVETSPAIKIAHDNYGDTNFYIQVKLKDRSGAEQAFRDCVNQENESLIRKLFQKLRQIGFSSAAQMTLLIKLSGDAQLTEAEKIPVLTVAFRESPPEGEPKCRVSILEGPLSPLLVATAHKKVTVHYELRVSDGDHYTLFSNAADAAKAYMSFFGSPTWLLTNITPDVIKSAGSKLDYAVNRVVDSSGVIDKQISLAPYQEAHTSAISNVKIDLAEFRHDWAGHEMKMLKDGPFWTQIYLEPVGSLFHIRNGSTVMWNSPSDILQTQVSGVSGAYNSLEQYLRNQGKVRPEDLKRATTHEELIDKCSNLKEIFRADLNMTRSDALVARYAVMREFAPSYTITEEQKARGDRCFSHRDHLDLVSLNPTFSLPIMHTNSRDEALRAFFDGTGDNLGFSDRLKSRNSRVLRPVLIDNRHYLKYYFT</sequence>
<accession>A0A450XHX4</accession>
<dbReference type="AlphaFoldDB" id="A0A450XHX4"/>
<evidence type="ECO:0000313" key="1">
    <source>
        <dbReference type="EMBL" id="VFK12786.1"/>
    </source>
</evidence>
<dbReference type="PROSITE" id="PS51257">
    <property type="entry name" value="PROKAR_LIPOPROTEIN"/>
    <property type="match status" value="1"/>
</dbReference>
<dbReference type="EMBL" id="CAADFP010000076">
    <property type="protein sequence ID" value="VFK28902.1"/>
    <property type="molecule type" value="Genomic_DNA"/>
</dbReference>
<organism evidence="2">
    <name type="scientific">Candidatus Kentrum sp. LPFa</name>
    <dbReference type="NCBI Taxonomy" id="2126335"/>
    <lineage>
        <taxon>Bacteria</taxon>
        <taxon>Pseudomonadati</taxon>
        <taxon>Pseudomonadota</taxon>
        <taxon>Gammaproteobacteria</taxon>
        <taxon>Candidatus Kentrum</taxon>
    </lineage>
</organism>